<protein>
    <submittedName>
        <fullName evidence="3">Phage tail protein</fullName>
    </submittedName>
</protein>
<dbReference type="Pfam" id="PF06605">
    <property type="entry name" value="Prophage_tail"/>
    <property type="match status" value="1"/>
</dbReference>
<dbReference type="InterPro" id="IPR044051">
    <property type="entry name" value="Prophage_tail_N"/>
</dbReference>
<feature type="domain" description="Tail spike" evidence="1">
    <location>
        <begin position="111"/>
        <end position="490"/>
    </location>
</feature>
<proteinExistence type="predicted"/>
<organism evidence="3 4">
    <name type="scientific">Staphylococcus condimenti</name>
    <dbReference type="NCBI Taxonomy" id="70255"/>
    <lineage>
        <taxon>Bacteria</taxon>
        <taxon>Bacillati</taxon>
        <taxon>Bacillota</taxon>
        <taxon>Bacilli</taxon>
        <taxon>Bacillales</taxon>
        <taxon>Staphylococcaceae</taxon>
        <taxon>Staphylococcus</taxon>
    </lineage>
</organism>
<dbReference type="Gene3D" id="2.60.120.260">
    <property type="entry name" value="Galactose-binding domain-like"/>
    <property type="match status" value="1"/>
</dbReference>
<dbReference type="AlphaFoldDB" id="A0AB37HAE5"/>
<reference evidence="3 4" key="1">
    <citation type="submission" date="2021-01" db="EMBL/GenBank/DDBJ databases">
        <title>FDA dAtabase for Regulatory Grade micrObial Sequences (FDA-ARGOS): Supporting development and validation of Infectious Disease Dx tests.</title>
        <authorList>
            <person name="Sproer C."/>
            <person name="Gronow S."/>
            <person name="Severitt S."/>
            <person name="Schroder I."/>
            <person name="Tallon L."/>
            <person name="Sadzewicz L."/>
            <person name="Zhao X."/>
            <person name="Boylan J."/>
            <person name="Ott S."/>
            <person name="Bowen H."/>
            <person name="Vavikolanu K."/>
            <person name="Mehta A."/>
            <person name="Aluvathingal J."/>
            <person name="Nadendla S."/>
            <person name="Lowell S."/>
            <person name="Myers T."/>
            <person name="Yan Y."/>
            <person name="Sichtig H."/>
        </authorList>
    </citation>
    <scope>NUCLEOTIDE SEQUENCE [LARGE SCALE GENOMIC DNA]</scope>
    <source>
        <strain evidence="3 4">FDAARGOS_1148</strain>
    </source>
</reference>
<dbReference type="Gene3D" id="6.20.110.10">
    <property type="match status" value="1"/>
</dbReference>
<accession>A0AB37HAE5</accession>
<sequence length="529" mass="60918">MEPLILKNKKGTFGEIVTDFDFESFKYEYEKNNERSVSFTIYKTTQNEDIFDALINEMLLEWKGQDYVIKSTSIKYDGSVVTNEITAKHIFMEFQNHYIQKDLENEEMNNDESDAEENKPTMTLDQYLDFGFKGNKLGFSFEVKGTFNQRIAIEELGNKNGLEFLTEGAELFNYIYFADNKKIYIYDDETFYQMSDLPLIYKYNSSEVQATTSTTEIKTYIQGYGKKKTKAETKNYNPMKPKDLNYFGTFIKDGTWRTESVGASYTKTFNCKWGNETLEWTLKKMAKGGVLDVYLDDEHIGKYECYSKTATSEKIIIAQRLSKGNHIFKAVFRGAKSGVDYKKSKPCMYVGTEKSTVLNVTAVLKGTDVYHAYAEYKSPNYEIFGLSEAPTVFDDNALDENELKEKLKTELNDEPTVEVSTNYLGSFEEKHYLRNDDINENHMIHFIHRPLGYDLDLKVVKLTESHPLVNQPVEVDFSNSPTDIIKIQQRLSRNIKKISNIGKGESIGASPYFITENYSDIVGVTILDE</sequence>
<dbReference type="EMBL" id="CP068073">
    <property type="protein sequence ID" value="QQS83153.1"/>
    <property type="molecule type" value="Genomic_DNA"/>
</dbReference>
<dbReference type="Gene3D" id="3.55.50.40">
    <property type="match status" value="1"/>
</dbReference>
<evidence type="ECO:0000313" key="3">
    <source>
        <dbReference type="EMBL" id="QQS83153.1"/>
    </source>
</evidence>
<dbReference type="Pfam" id="PF18994">
    <property type="entry name" value="Prophage_tailD1"/>
    <property type="match status" value="1"/>
</dbReference>
<evidence type="ECO:0000259" key="2">
    <source>
        <dbReference type="Pfam" id="PF18994"/>
    </source>
</evidence>
<evidence type="ECO:0000313" key="4">
    <source>
        <dbReference type="Proteomes" id="UP000595942"/>
    </source>
</evidence>
<dbReference type="Proteomes" id="UP000595942">
    <property type="component" value="Chromosome"/>
</dbReference>
<dbReference type="InterPro" id="IPR010572">
    <property type="entry name" value="Tail_dom"/>
</dbReference>
<feature type="domain" description="Prophage endopeptidase tail N-terminal" evidence="2">
    <location>
        <begin position="4"/>
        <end position="89"/>
    </location>
</feature>
<evidence type="ECO:0000259" key="1">
    <source>
        <dbReference type="Pfam" id="PF06605"/>
    </source>
</evidence>
<dbReference type="GeneID" id="93726925"/>
<keyword evidence="4" id="KW-1185">Reference proteome</keyword>
<gene>
    <name evidence="3" type="ORF">I6J05_02185</name>
</gene>
<dbReference type="RefSeq" id="WP_082107887.1">
    <property type="nucleotide sequence ID" value="NZ_CP015114.1"/>
</dbReference>
<name>A0AB37HAE5_9STAP</name>